<dbReference type="Pfam" id="PF02545">
    <property type="entry name" value="Maf"/>
    <property type="match status" value="1"/>
</dbReference>
<dbReference type="NCBIfam" id="TIGR00172">
    <property type="entry name" value="maf"/>
    <property type="match status" value="1"/>
</dbReference>
<comment type="catalytic activity">
    <reaction evidence="3">
        <text>a ribonucleoside 5'-triphosphate + H2O = a ribonucleoside 5'-phosphate + diphosphate + H(+)</text>
        <dbReference type="Rhea" id="RHEA:23996"/>
        <dbReference type="ChEBI" id="CHEBI:15377"/>
        <dbReference type="ChEBI" id="CHEBI:15378"/>
        <dbReference type="ChEBI" id="CHEBI:33019"/>
        <dbReference type="ChEBI" id="CHEBI:58043"/>
        <dbReference type="ChEBI" id="CHEBI:61557"/>
        <dbReference type="EC" id="3.6.1.9"/>
    </reaction>
</comment>
<dbReference type="GO" id="GO:0047429">
    <property type="term" value="F:nucleoside triphosphate diphosphatase activity"/>
    <property type="evidence" value="ECO:0007669"/>
    <property type="project" value="UniProtKB-EC"/>
</dbReference>
<keyword evidence="3" id="KW-0546">Nucleotide metabolism</keyword>
<protein>
    <recommendedName>
        <fullName evidence="3">Nucleoside triphosphate pyrophosphatase</fullName>
        <ecNumber evidence="3">3.6.1.9</ecNumber>
    </recommendedName>
    <alternativeName>
        <fullName evidence="3">Nucleotide pyrophosphatase</fullName>
        <shortName evidence="3">Nucleotide PPase</shortName>
    </alternativeName>
</protein>
<comment type="caution">
    <text evidence="3">Lacks conserved residue(s) required for the propagation of feature annotation.</text>
</comment>
<dbReference type="PANTHER" id="PTHR43213:SF5">
    <property type="entry name" value="BIFUNCTIONAL DTTP_UTP PYROPHOSPHATASE_METHYLTRANSFERASE PROTEIN-RELATED"/>
    <property type="match status" value="1"/>
</dbReference>
<keyword evidence="3" id="KW-0963">Cytoplasm</keyword>
<evidence type="ECO:0000256" key="2">
    <source>
        <dbReference type="ARBA" id="ARBA00022801"/>
    </source>
</evidence>
<comment type="subcellular location">
    <subcellularLocation>
        <location evidence="3">Cytoplasm</location>
    </subcellularLocation>
</comment>
<dbReference type="Gene3D" id="3.90.950.10">
    <property type="match status" value="1"/>
</dbReference>
<gene>
    <name evidence="4" type="ORF">CA982_13355</name>
</gene>
<keyword evidence="2 3" id="KW-0378">Hydrolase</keyword>
<dbReference type="PIRSF" id="PIRSF006305">
    <property type="entry name" value="Maf"/>
    <property type="match status" value="1"/>
</dbReference>
<name>A0A243Q8Y2_9ACTN</name>
<evidence type="ECO:0000256" key="1">
    <source>
        <dbReference type="ARBA" id="ARBA00001968"/>
    </source>
</evidence>
<comment type="function">
    <text evidence="3">Nucleoside triphosphate pyrophosphatase. May have a dual role in cell division arrest and in preventing the incorporation of modified nucleotides into cellular nucleic acids.</text>
</comment>
<dbReference type="AlphaFoldDB" id="A0A243Q8Y2"/>
<sequence>MARSSEIGPGPTGPIFVLGSASPARLRILRAAGVEPVVRVSDVDEDALLAELPDSTPAGVVVAELARAKAEAVAALPEIAELAGSGDPVVVIGCDSMLHLDDRLLGKPHTAERAVAQWSEMRGRSADLLTGHHLIRLDRPGTAGGTGSTTIHFADADDDVIHRYVASGEPLQVAGAFTLDGLGGWLVERIEGDPSSVIGIGLPLVRTLLRDVGLSVTDFWRH</sequence>
<evidence type="ECO:0000256" key="3">
    <source>
        <dbReference type="HAMAP-Rule" id="MF_00528"/>
    </source>
</evidence>
<dbReference type="Proteomes" id="UP000194632">
    <property type="component" value="Unassembled WGS sequence"/>
</dbReference>
<comment type="caution">
    <text evidence="4">The sequence shown here is derived from an EMBL/GenBank/DDBJ whole genome shotgun (WGS) entry which is preliminary data.</text>
</comment>
<dbReference type="RefSeq" id="WP_086535810.1">
    <property type="nucleotide sequence ID" value="NZ_NGFO01000014.1"/>
</dbReference>
<dbReference type="CDD" id="cd00555">
    <property type="entry name" value="Maf"/>
    <property type="match status" value="1"/>
</dbReference>
<accession>A0A243Q8Y2</accession>
<dbReference type="PANTHER" id="PTHR43213">
    <property type="entry name" value="BIFUNCTIONAL DTTP/UTP PYROPHOSPHATASE/METHYLTRANSFERASE PROTEIN-RELATED"/>
    <property type="match status" value="1"/>
</dbReference>
<feature type="active site" description="Proton acceptor" evidence="3">
    <location>
        <position position="95"/>
    </location>
</feature>
<dbReference type="SUPFAM" id="SSF52972">
    <property type="entry name" value="ITPase-like"/>
    <property type="match status" value="1"/>
</dbReference>
<dbReference type="OrthoDB" id="3527985at2"/>
<dbReference type="InterPro" id="IPR003697">
    <property type="entry name" value="Maf-like"/>
</dbReference>
<reference evidence="4 5" key="1">
    <citation type="submission" date="2017-05" db="EMBL/GenBank/DDBJ databases">
        <title>Biotechnological potential of actinobacteria isolated from South African environments.</title>
        <authorList>
            <person name="Le Roes-Hill M."/>
            <person name="Prins A."/>
            <person name="Durrell K.A."/>
        </authorList>
    </citation>
    <scope>NUCLEOTIDE SEQUENCE [LARGE SCALE GENOMIC DNA]</scope>
    <source>
        <strain evidence="4">BS2</strain>
    </source>
</reference>
<dbReference type="EMBL" id="NGFO01000014">
    <property type="protein sequence ID" value="OUC78209.1"/>
    <property type="molecule type" value="Genomic_DNA"/>
</dbReference>
<evidence type="ECO:0000313" key="4">
    <source>
        <dbReference type="EMBL" id="OUC78209.1"/>
    </source>
</evidence>
<dbReference type="GO" id="GO:0009117">
    <property type="term" value="P:nucleotide metabolic process"/>
    <property type="evidence" value="ECO:0007669"/>
    <property type="project" value="UniProtKB-KW"/>
</dbReference>
<comment type="catalytic activity">
    <reaction evidence="3">
        <text>a 2'-deoxyribonucleoside 5'-triphosphate + H2O = a 2'-deoxyribonucleoside 5'-phosphate + diphosphate + H(+)</text>
        <dbReference type="Rhea" id="RHEA:44644"/>
        <dbReference type="ChEBI" id="CHEBI:15377"/>
        <dbReference type="ChEBI" id="CHEBI:15378"/>
        <dbReference type="ChEBI" id="CHEBI:33019"/>
        <dbReference type="ChEBI" id="CHEBI:61560"/>
        <dbReference type="ChEBI" id="CHEBI:65317"/>
        <dbReference type="EC" id="3.6.1.9"/>
    </reaction>
</comment>
<evidence type="ECO:0000313" key="5">
    <source>
        <dbReference type="Proteomes" id="UP000194632"/>
    </source>
</evidence>
<dbReference type="EC" id="3.6.1.9" evidence="3"/>
<organism evidence="4 5">
    <name type="scientific">Gordonia lacunae</name>
    <dbReference type="NCBI Taxonomy" id="417102"/>
    <lineage>
        <taxon>Bacteria</taxon>
        <taxon>Bacillati</taxon>
        <taxon>Actinomycetota</taxon>
        <taxon>Actinomycetes</taxon>
        <taxon>Mycobacteriales</taxon>
        <taxon>Gordoniaceae</taxon>
        <taxon>Gordonia</taxon>
    </lineage>
</organism>
<dbReference type="HAMAP" id="MF_00528">
    <property type="entry name" value="Maf"/>
    <property type="match status" value="1"/>
</dbReference>
<keyword evidence="5" id="KW-1185">Reference proteome</keyword>
<proteinExistence type="inferred from homology"/>
<dbReference type="STRING" id="417102.CA982_13355"/>
<comment type="cofactor">
    <cofactor evidence="1 3">
        <name>a divalent metal cation</name>
        <dbReference type="ChEBI" id="CHEBI:60240"/>
    </cofactor>
</comment>
<dbReference type="InterPro" id="IPR029001">
    <property type="entry name" value="ITPase-like_fam"/>
</dbReference>
<dbReference type="GO" id="GO:0005737">
    <property type="term" value="C:cytoplasm"/>
    <property type="evidence" value="ECO:0007669"/>
    <property type="project" value="UniProtKB-SubCell"/>
</dbReference>
<comment type="similarity">
    <text evidence="3">Belongs to the Maf family.</text>
</comment>